<feature type="compositionally biased region" description="Polar residues" evidence="1">
    <location>
        <begin position="74"/>
        <end position="86"/>
    </location>
</feature>
<dbReference type="Proteomes" id="UP000663869">
    <property type="component" value="Unassembled WGS sequence"/>
</dbReference>
<name>A0A818DWF8_9BILA</name>
<accession>A0A818DWF8</accession>
<organism evidence="2 4">
    <name type="scientific">Rotaria socialis</name>
    <dbReference type="NCBI Taxonomy" id="392032"/>
    <lineage>
        <taxon>Eukaryota</taxon>
        <taxon>Metazoa</taxon>
        <taxon>Spiralia</taxon>
        <taxon>Gnathifera</taxon>
        <taxon>Rotifera</taxon>
        <taxon>Eurotatoria</taxon>
        <taxon>Bdelloidea</taxon>
        <taxon>Philodinida</taxon>
        <taxon>Philodinidae</taxon>
        <taxon>Rotaria</taxon>
    </lineage>
</organism>
<evidence type="ECO:0000313" key="4">
    <source>
        <dbReference type="Proteomes" id="UP000663869"/>
    </source>
</evidence>
<dbReference type="EMBL" id="CAJOBQ010000474">
    <property type="protein sequence ID" value="CAF4363474.1"/>
    <property type="molecule type" value="Genomic_DNA"/>
</dbReference>
<evidence type="ECO:0000256" key="1">
    <source>
        <dbReference type="SAM" id="MobiDB-lite"/>
    </source>
</evidence>
<dbReference type="AlphaFoldDB" id="A0A818DWF8"/>
<feature type="region of interest" description="Disordered" evidence="1">
    <location>
        <begin position="40"/>
        <end position="91"/>
    </location>
</feature>
<dbReference type="EMBL" id="CAJNYU010001453">
    <property type="protein sequence ID" value="CAF3439953.1"/>
    <property type="molecule type" value="Genomic_DNA"/>
</dbReference>
<sequence length="141" mass="15848">MAASNGSFKSVPKQMSDSWIVIDDEDESDFVVVDNVHDKQQSNLSLISSPKASPQTKRPLGQNNSNNNNNNNNKPPNMSQRSSAVKQNKKRKWKVLYSLPSTTVTPNVDDTNLDSFVMDQHAQLLDKRDLFSNQQCIVKVK</sequence>
<evidence type="ECO:0000313" key="2">
    <source>
        <dbReference type="EMBL" id="CAF3439953.1"/>
    </source>
</evidence>
<comment type="caution">
    <text evidence="2">The sequence shown here is derived from an EMBL/GenBank/DDBJ whole genome shotgun (WGS) entry which is preliminary data.</text>
</comment>
<dbReference type="Proteomes" id="UP000663862">
    <property type="component" value="Unassembled WGS sequence"/>
</dbReference>
<gene>
    <name evidence="2" type="ORF">FME351_LOCUS12559</name>
    <name evidence="3" type="ORF">TSG867_LOCUS10383</name>
</gene>
<proteinExistence type="predicted"/>
<reference evidence="2" key="1">
    <citation type="submission" date="2021-02" db="EMBL/GenBank/DDBJ databases">
        <authorList>
            <person name="Nowell W R."/>
        </authorList>
    </citation>
    <scope>NUCLEOTIDE SEQUENCE</scope>
</reference>
<feature type="compositionally biased region" description="Polar residues" evidence="1">
    <location>
        <begin position="41"/>
        <end position="56"/>
    </location>
</feature>
<evidence type="ECO:0000313" key="3">
    <source>
        <dbReference type="EMBL" id="CAF4363474.1"/>
    </source>
</evidence>
<protein>
    <submittedName>
        <fullName evidence="2">Uncharacterized protein</fullName>
    </submittedName>
</protein>
<feature type="compositionally biased region" description="Low complexity" evidence="1">
    <location>
        <begin position="63"/>
        <end position="73"/>
    </location>
</feature>